<dbReference type="InterPro" id="IPR013106">
    <property type="entry name" value="Ig_V-set"/>
</dbReference>
<dbReference type="SUPFAM" id="SSF48726">
    <property type="entry name" value="Immunoglobulin"/>
    <property type="match status" value="1"/>
</dbReference>
<dbReference type="InterPro" id="IPR007110">
    <property type="entry name" value="Ig-like_dom"/>
</dbReference>
<reference evidence="2" key="2">
    <citation type="submission" date="2025-09" db="UniProtKB">
        <authorList>
            <consortium name="Ensembl"/>
        </authorList>
    </citation>
    <scope>IDENTIFICATION</scope>
    <source>
        <strain evidence="2">Glennie</strain>
    </source>
</reference>
<keyword evidence="3" id="KW-1185">Reference proteome</keyword>
<dbReference type="GO" id="GO:0006955">
    <property type="term" value="P:immune response"/>
    <property type="evidence" value="ECO:0000318"/>
    <property type="project" value="GO_Central"/>
</dbReference>
<dbReference type="Ensembl" id="ENSOANT00000055175.1">
    <property type="protein sequence ID" value="ENSOANP00000033634.1"/>
    <property type="gene ID" value="ENSOANG00000042311.1"/>
</dbReference>
<feature type="domain" description="Ig-like" evidence="1">
    <location>
        <begin position="1"/>
        <end position="104"/>
    </location>
</feature>
<dbReference type="GeneTree" id="ENSGT00940000161808"/>
<dbReference type="PANTHER" id="PTHR23267">
    <property type="entry name" value="IMMUNOGLOBULIN LIGHT CHAIN"/>
    <property type="match status" value="1"/>
</dbReference>
<dbReference type="FunCoup" id="A0A6I8MY62">
    <property type="interactions" value="149"/>
</dbReference>
<organism evidence="2 3">
    <name type="scientific">Ornithorhynchus anatinus</name>
    <name type="common">Duckbill platypus</name>
    <dbReference type="NCBI Taxonomy" id="9258"/>
    <lineage>
        <taxon>Eukaryota</taxon>
        <taxon>Metazoa</taxon>
        <taxon>Chordata</taxon>
        <taxon>Craniata</taxon>
        <taxon>Vertebrata</taxon>
        <taxon>Euteleostomi</taxon>
        <taxon>Mammalia</taxon>
        <taxon>Monotremata</taxon>
        <taxon>Ornithorhynchidae</taxon>
        <taxon>Ornithorhynchus</taxon>
    </lineage>
</organism>
<evidence type="ECO:0000313" key="2">
    <source>
        <dbReference type="Ensembl" id="ENSOANP00000033634.1"/>
    </source>
</evidence>
<dbReference type="OMA" id="DVAHNAC"/>
<evidence type="ECO:0000259" key="1">
    <source>
        <dbReference type="PROSITE" id="PS50835"/>
    </source>
</evidence>
<dbReference type="AlphaFoldDB" id="A0A6I8MY62"/>
<dbReference type="InterPro" id="IPR003599">
    <property type="entry name" value="Ig_sub"/>
</dbReference>
<protein>
    <submittedName>
        <fullName evidence="2">V-set pre-B cell surrogate light chain 3</fullName>
    </submittedName>
</protein>
<dbReference type="Proteomes" id="UP000002279">
    <property type="component" value="Unplaced"/>
</dbReference>
<dbReference type="SMART" id="SM00409">
    <property type="entry name" value="IG"/>
    <property type="match status" value="1"/>
</dbReference>
<accession>A0A6I8MY62</accession>
<proteinExistence type="predicted"/>
<dbReference type="PROSITE" id="PS50835">
    <property type="entry name" value="IG_LIKE"/>
    <property type="match status" value="1"/>
</dbReference>
<evidence type="ECO:0000313" key="3">
    <source>
        <dbReference type="Proteomes" id="UP000002279"/>
    </source>
</evidence>
<sequence length="104" mass="11986">HLERCLDAVLVFPGQTAKLFCALSPGFSIQDYGVSWYQQRAGRSPRYLLYYHSQGFSHRPRDVPNRFSASKDADRNACILTIREVQPEDDAHYFCSVGYSVFYQ</sequence>
<dbReference type="GO" id="GO:0019814">
    <property type="term" value="C:immunoglobulin complex"/>
    <property type="evidence" value="ECO:0000318"/>
    <property type="project" value="GO_Central"/>
</dbReference>
<name>A0A6I8MY62_ORNAN</name>
<dbReference type="InterPro" id="IPR013783">
    <property type="entry name" value="Ig-like_fold"/>
</dbReference>
<gene>
    <name evidence="2" type="primary">VPREB3</name>
</gene>
<dbReference type="SMART" id="SM00406">
    <property type="entry name" value="IGv"/>
    <property type="match status" value="1"/>
</dbReference>
<dbReference type="InterPro" id="IPR036179">
    <property type="entry name" value="Ig-like_dom_sf"/>
</dbReference>
<dbReference type="InterPro" id="IPR050150">
    <property type="entry name" value="IgV_Light_Chain"/>
</dbReference>
<dbReference type="InParanoid" id="A0A6I8MY62"/>
<reference evidence="2" key="1">
    <citation type="submission" date="2025-08" db="UniProtKB">
        <authorList>
            <consortium name="Ensembl"/>
        </authorList>
    </citation>
    <scope>IDENTIFICATION</scope>
    <source>
        <strain evidence="2">Glennie</strain>
    </source>
</reference>
<dbReference type="Bgee" id="ENSOANG00000042311">
    <property type="expression patterns" value="Expressed in brain and 3 other cell types or tissues"/>
</dbReference>
<dbReference type="Gene3D" id="2.60.40.10">
    <property type="entry name" value="Immunoglobulins"/>
    <property type="match status" value="1"/>
</dbReference>
<dbReference type="Pfam" id="PF07686">
    <property type="entry name" value="V-set"/>
    <property type="match status" value="1"/>
</dbReference>